<gene>
    <name evidence="3" type="ORF">EGD98_12255</name>
</gene>
<protein>
    <recommendedName>
        <fullName evidence="2">DUF8144 domain-containing protein</fullName>
    </recommendedName>
</protein>
<dbReference type="Pfam" id="PF26469">
    <property type="entry name" value="DUF8144"/>
    <property type="match status" value="1"/>
</dbReference>
<sequence length="64" mass="6659">MSGQTFGEFVNEWQNGALLLFATLIGGIFLAAIVSQFGPAVTLLAFVAGTAAAFVALSYLLYGQ</sequence>
<evidence type="ECO:0000256" key="1">
    <source>
        <dbReference type="SAM" id="Phobius"/>
    </source>
</evidence>
<keyword evidence="1" id="KW-0812">Transmembrane</keyword>
<dbReference type="AlphaFoldDB" id="A0A8J7YJ19"/>
<evidence type="ECO:0000259" key="2">
    <source>
        <dbReference type="Pfam" id="PF26469"/>
    </source>
</evidence>
<name>A0A8J7YJ19_9EURY</name>
<organism evidence="3 4">
    <name type="scientific">Haloarcula salinisoli</name>
    <dbReference type="NCBI Taxonomy" id="2487746"/>
    <lineage>
        <taxon>Archaea</taxon>
        <taxon>Methanobacteriati</taxon>
        <taxon>Methanobacteriota</taxon>
        <taxon>Stenosarchaea group</taxon>
        <taxon>Halobacteria</taxon>
        <taxon>Halobacteriales</taxon>
        <taxon>Haloarculaceae</taxon>
        <taxon>Haloarcula</taxon>
    </lineage>
</organism>
<comment type="caution">
    <text evidence="3">The sequence shown here is derived from an EMBL/GenBank/DDBJ whole genome shotgun (WGS) entry which is preliminary data.</text>
</comment>
<feature type="domain" description="DUF8144" evidence="2">
    <location>
        <begin position="1"/>
        <end position="64"/>
    </location>
</feature>
<dbReference type="EMBL" id="RKLQ01000002">
    <property type="protein sequence ID" value="MBX0304443.1"/>
    <property type="molecule type" value="Genomic_DNA"/>
</dbReference>
<proteinExistence type="predicted"/>
<evidence type="ECO:0000313" key="3">
    <source>
        <dbReference type="EMBL" id="MBX0304443.1"/>
    </source>
</evidence>
<feature type="transmembrane region" description="Helical" evidence="1">
    <location>
        <begin position="41"/>
        <end position="62"/>
    </location>
</feature>
<dbReference type="Proteomes" id="UP000783863">
    <property type="component" value="Unassembled WGS sequence"/>
</dbReference>
<dbReference type="InterPro" id="IPR058457">
    <property type="entry name" value="DUF8144"/>
</dbReference>
<reference evidence="3" key="1">
    <citation type="submission" date="2021-06" db="EMBL/GenBank/DDBJ databases">
        <title>Halomicroarcula sp. F24A a new haloarchaeum isolated from saline soil.</title>
        <authorList>
            <person name="Duran-Viseras A."/>
            <person name="Sanchez-Porro C."/>
            <person name="Ventosa A."/>
        </authorList>
    </citation>
    <scope>NUCLEOTIDE SEQUENCE</scope>
    <source>
        <strain evidence="3">F24A</strain>
    </source>
</reference>
<keyword evidence="1" id="KW-0472">Membrane</keyword>
<keyword evidence="1" id="KW-1133">Transmembrane helix</keyword>
<accession>A0A8J7YJ19</accession>
<evidence type="ECO:0000313" key="4">
    <source>
        <dbReference type="Proteomes" id="UP000783863"/>
    </source>
</evidence>
<feature type="transmembrane region" description="Helical" evidence="1">
    <location>
        <begin position="16"/>
        <end position="34"/>
    </location>
</feature>
<dbReference type="RefSeq" id="WP_220588660.1">
    <property type="nucleotide sequence ID" value="NZ_RKLQ01000002.1"/>
</dbReference>
<keyword evidence="4" id="KW-1185">Reference proteome</keyword>